<evidence type="ECO:0000313" key="2">
    <source>
        <dbReference type="EMBL" id="KRH50810.1"/>
    </source>
</evidence>
<protein>
    <recommendedName>
        <fullName evidence="5">VAN3-binding protein-like auxin canalisation domain-containing protein</fullName>
    </recommendedName>
</protein>
<proteinExistence type="predicted"/>
<evidence type="ECO:0000313" key="4">
    <source>
        <dbReference type="Proteomes" id="UP000008827"/>
    </source>
</evidence>
<feature type="chain" id="PRO_5014581040" description="VAN3-binding protein-like auxin canalisation domain-containing protein" evidence="1">
    <location>
        <begin position="22"/>
        <end position="155"/>
    </location>
</feature>
<reference evidence="2 3" key="1">
    <citation type="journal article" date="2010" name="Nature">
        <title>Genome sequence of the palaeopolyploid soybean.</title>
        <authorList>
            <person name="Schmutz J."/>
            <person name="Cannon S.B."/>
            <person name="Schlueter J."/>
            <person name="Ma J."/>
            <person name="Mitros T."/>
            <person name="Nelson W."/>
            <person name="Hyten D.L."/>
            <person name="Song Q."/>
            <person name="Thelen J.J."/>
            <person name="Cheng J."/>
            <person name="Xu D."/>
            <person name="Hellsten U."/>
            <person name="May G.D."/>
            <person name="Yu Y."/>
            <person name="Sakurai T."/>
            <person name="Umezawa T."/>
            <person name="Bhattacharyya M.K."/>
            <person name="Sandhu D."/>
            <person name="Valliyodan B."/>
            <person name="Lindquist E."/>
            <person name="Peto M."/>
            <person name="Grant D."/>
            <person name="Shu S."/>
            <person name="Goodstein D."/>
            <person name="Barry K."/>
            <person name="Futrell-Griggs M."/>
            <person name="Abernathy B."/>
            <person name="Du J."/>
            <person name="Tian Z."/>
            <person name="Zhu L."/>
            <person name="Gill N."/>
            <person name="Joshi T."/>
            <person name="Libault M."/>
            <person name="Sethuraman A."/>
            <person name="Zhang X.-C."/>
            <person name="Shinozaki K."/>
            <person name="Nguyen H.T."/>
            <person name="Wing R.A."/>
            <person name="Cregan P."/>
            <person name="Specht J."/>
            <person name="Grimwood J."/>
            <person name="Rokhsar D."/>
            <person name="Stacey G."/>
            <person name="Shoemaker R.C."/>
            <person name="Jackson S.A."/>
        </authorList>
    </citation>
    <scope>NUCLEOTIDE SEQUENCE [LARGE SCALE GENOMIC DNA]</scope>
    <source>
        <strain evidence="3">cv. Williams 82</strain>
        <tissue evidence="2">Callus</tissue>
    </source>
</reference>
<dbReference type="eggNOG" id="ENOG502QVDD">
    <property type="taxonomic scope" value="Eukaryota"/>
</dbReference>
<dbReference type="EMBL" id="CM000840">
    <property type="protein sequence ID" value="KRH50810.1"/>
    <property type="molecule type" value="Genomic_DNA"/>
</dbReference>
<reference evidence="3" key="2">
    <citation type="submission" date="2018-02" db="UniProtKB">
        <authorList>
            <consortium name="EnsemblPlants"/>
        </authorList>
    </citation>
    <scope>IDENTIFICATION</scope>
    <source>
        <strain evidence="3">Williams 82</strain>
    </source>
</reference>
<dbReference type="AlphaFoldDB" id="K7L3M8"/>
<dbReference type="OMA" id="FIWGTHS"/>
<dbReference type="EnsemblPlants" id="KRH50810">
    <property type="protein sequence ID" value="KRH50810"/>
    <property type="gene ID" value="GLYMA_07G245600"/>
</dbReference>
<evidence type="ECO:0000313" key="3">
    <source>
        <dbReference type="EnsemblPlants" id="KRH50810"/>
    </source>
</evidence>
<reference evidence="2" key="3">
    <citation type="submission" date="2018-07" db="EMBL/GenBank/DDBJ databases">
        <title>WGS assembly of Glycine max.</title>
        <authorList>
            <person name="Schmutz J."/>
            <person name="Cannon S."/>
            <person name="Schlueter J."/>
            <person name="Ma J."/>
            <person name="Mitros T."/>
            <person name="Nelson W."/>
            <person name="Hyten D."/>
            <person name="Song Q."/>
            <person name="Thelen J."/>
            <person name="Cheng J."/>
            <person name="Xu D."/>
            <person name="Hellsten U."/>
            <person name="May G."/>
            <person name="Yu Y."/>
            <person name="Sakurai T."/>
            <person name="Umezawa T."/>
            <person name="Bhattacharyya M."/>
            <person name="Sandhu D."/>
            <person name="Valliyodan B."/>
            <person name="Lindquist E."/>
            <person name="Peto M."/>
            <person name="Grant D."/>
            <person name="Shu S."/>
            <person name="Goodstein D."/>
            <person name="Barry K."/>
            <person name="Futrell-Griggs M."/>
            <person name="Abernathy B."/>
            <person name="Du J."/>
            <person name="Tian Z."/>
            <person name="Zhu L."/>
            <person name="Gill N."/>
            <person name="Joshi T."/>
            <person name="Libault M."/>
            <person name="Sethuraman A."/>
            <person name="Zhang X."/>
            <person name="Shinozaki K."/>
            <person name="Nguyen H."/>
            <person name="Wing R."/>
            <person name="Cregan P."/>
            <person name="Specht J."/>
            <person name="Grimwood J."/>
            <person name="Rokhsar D."/>
            <person name="Stacey G."/>
            <person name="Shoemaker R."/>
            <person name="Jackson S."/>
        </authorList>
    </citation>
    <scope>NUCLEOTIDE SEQUENCE</scope>
    <source>
        <tissue evidence="2">Callus</tissue>
    </source>
</reference>
<name>K7L3M8_SOYBN</name>
<dbReference type="Proteomes" id="UP000008827">
    <property type="component" value="Chromosome 7"/>
</dbReference>
<evidence type="ECO:0008006" key="5">
    <source>
        <dbReference type="Google" id="ProtNLM"/>
    </source>
</evidence>
<keyword evidence="1" id="KW-0732">Signal</keyword>
<organism evidence="3">
    <name type="scientific">Glycine max</name>
    <name type="common">Soybean</name>
    <name type="synonym">Glycine hispida</name>
    <dbReference type="NCBI Taxonomy" id="3847"/>
    <lineage>
        <taxon>Eukaryota</taxon>
        <taxon>Viridiplantae</taxon>
        <taxon>Streptophyta</taxon>
        <taxon>Embryophyta</taxon>
        <taxon>Tracheophyta</taxon>
        <taxon>Spermatophyta</taxon>
        <taxon>Magnoliopsida</taxon>
        <taxon>eudicotyledons</taxon>
        <taxon>Gunneridae</taxon>
        <taxon>Pentapetalae</taxon>
        <taxon>rosids</taxon>
        <taxon>fabids</taxon>
        <taxon>Fabales</taxon>
        <taxon>Fabaceae</taxon>
        <taxon>Papilionoideae</taxon>
        <taxon>50 kb inversion clade</taxon>
        <taxon>NPAAA clade</taxon>
        <taxon>indigoferoid/millettioid clade</taxon>
        <taxon>Phaseoleae</taxon>
        <taxon>Glycine</taxon>
        <taxon>Glycine subgen. Soja</taxon>
    </lineage>
</organism>
<gene>
    <name evidence="2" type="ORF">GLYMA_07G245600</name>
</gene>
<dbReference type="Gramene" id="KRH50810">
    <property type="protein sequence ID" value="KRH50810"/>
    <property type="gene ID" value="GLYMA_07G245600"/>
</dbReference>
<keyword evidence="4" id="KW-1185">Reference proteome</keyword>
<dbReference type="PaxDb" id="3847-GLYMA07G37485.1"/>
<accession>K7L3M8</accession>
<feature type="signal peptide" evidence="1">
    <location>
        <begin position="1"/>
        <end position="21"/>
    </location>
</feature>
<evidence type="ECO:0000256" key="1">
    <source>
        <dbReference type="SAM" id="SignalP"/>
    </source>
</evidence>
<sequence>MAKKKSWFSLLKRLFIWGTHSTQDKKEKRRKWIFGRLKSKRLPSIKAPLPSKGTTLSEAEKEQSKHALTVAIASAAVAEAAVTAAHVAAEVVCLTGQCKENSEESQPVQTAFRGYLVSLSNPFSLICVTLRPLSINFTFTAKFLTCGFLTAFSDF</sequence>
<dbReference type="HOGENOM" id="CLU_1698636_0_0_1"/>